<dbReference type="EMBL" id="VLTO01000019">
    <property type="protein sequence ID" value="KAA0174812.1"/>
    <property type="molecule type" value="Genomic_DNA"/>
</dbReference>
<evidence type="ECO:0000256" key="1">
    <source>
        <dbReference type="ARBA" id="ARBA00022574"/>
    </source>
</evidence>
<dbReference type="SUPFAM" id="SSF50978">
    <property type="entry name" value="WD40 repeat-like"/>
    <property type="match status" value="1"/>
</dbReference>
<gene>
    <name evidence="6" type="ORF">FNF27_03708</name>
</gene>
<evidence type="ECO:0000256" key="4">
    <source>
        <dbReference type="SAM" id="MobiDB-lite"/>
    </source>
</evidence>
<feature type="compositionally biased region" description="Low complexity" evidence="4">
    <location>
        <begin position="45"/>
        <end position="81"/>
    </location>
</feature>
<dbReference type="InterPro" id="IPR002372">
    <property type="entry name" value="PQQ_rpt_dom"/>
</dbReference>
<evidence type="ECO:0000313" key="6">
    <source>
        <dbReference type="EMBL" id="KAA0174812.1"/>
    </source>
</evidence>
<sequence>MVAVARGNGNIDVRALTDGSPVAVLSGHALAVTDLTTTTHTFGAGAAPVGTAPPSRASGPSSQSASASSAPAAARVVSGRRAPPPAPSPATACSSSIARYPTLLSAGRDGTVRAWDVSSGRETARVRHGSPVWSLSAYGDRVFSGGADGRVVVWSAHTAAPLVELRVPRQAVCVCPFGTTVLVGTSQGFLVCFDSRSGERIWTSRVFRDKCAVRRVVVDPAGCRLIIVSQFGSLRTIPLSQH</sequence>
<reference evidence="6 7" key="1">
    <citation type="submission" date="2019-07" db="EMBL/GenBank/DDBJ databases">
        <title>Genomes of Cafeteria roenbergensis.</title>
        <authorList>
            <person name="Fischer M.G."/>
            <person name="Hackl T."/>
            <person name="Roman M."/>
        </authorList>
    </citation>
    <scope>NUCLEOTIDE SEQUENCE [LARGE SCALE GENOMIC DNA]</scope>
    <source>
        <strain evidence="6 7">E4-10P</strain>
    </source>
</reference>
<dbReference type="PANTHER" id="PTHR19848">
    <property type="entry name" value="WD40 REPEAT PROTEIN"/>
    <property type="match status" value="1"/>
</dbReference>
<dbReference type="InterPro" id="IPR018391">
    <property type="entry name" value="PQQ_b-propeller_rpt"/>
</dbReference>
<feature type="domain" description="Pyrrolo-quinoline quinone repeat" evidence="5">
    <location>
        <begin position="108"/>
        <end position="230"/>
    </location>
</feature>
<dbReference type="PANTHER" id="PTHR19848:SF8">
    <property type="entry name" value="F-BOX AND WD REPEAT DOMAIN CONTAINING 7"/>
    <property type="match status" value="1"/>
</dbReference>
<proteinExistence type="predicted"/>
<comment type="caution">
    <text evidence="6">The sequence shown here is derived from an EMBL/GenBank/DDBJ whole genome shotgun (WGS) entry which is preliminary data.</text>
</comment>
<name>A0A5A8EB62_CAFRO</name>
<dbReference type="Proteomes" id="UP000322899">
    <property type="component" value="Unassembled WGS sequence"/>
</dbReference>
<keyword evidence="1 3" id="KW-0853">WD repeat</keyword>
<evidence type="ECO:0000256" key="2">
    <source>
        <dbReference type="ARBA" id="ARBA00022737"/>
    </source>
</evidence>
<dbReference type="AlphaFoldDB" id="A0A5A8EB62"/>
<evidence type="ECO:0000259" key="5">
    <source>
        <dbReference type="Pfam" id="PF13360"/>
    </source>
</evidence>
<dbReference type="InterPro" id="IPR001680">
    <property type="entry name" value="WD40_rpt"/>
</dbReference>
<feature type="region of interest" description="Disordered" evidence="4">
    <location>
        <begin position="45"/>
        <end position="93"/>
    </location>
</feature>
<accession>A0A5A8EB62</accession>
<dbReference type="PROSITE" id="PS00678">
    <property type="entry name" value="WD_REPEATS_1"/>
    <property type="match status" value="1"/>
</dbReference>
<dbReference type="SMART" id="SM00564">
    <property type="entry name" value="PQQ"/>
    <property type="match status" value="2"/>
</dbReference>
<dbReference type="SMART" id="SM00320">
    <property type="entry name" value="WD40"/>
    <property type="match status" value="3"/>
</dbReference>
<dbReference type="InterPro" id="IPR015943">
    <property type="entry name" value="WD40/YVTN_repeat-like_dom_sf"/>
</dbReference>
<feature type="repeat" description="WD" evidence="3">
    <location>
        <begin position="103"/>
        <end position="125"/>
    </location>
</feature>
<dbReference type="OrthoDB" id="674604at2759"/>
<dbReference type="InterPro" id="IPR036322">
    <property type="entry name" value="WD40_repeat_dom_sf"/>
</dbReference>
<dbReference type="Pfam" id="PF13360">
    <property type="entry name" value="PQQ_2"/>
    <property type="match status" value="1"/>
</dbReference>
<protein>
    <recommendedName>
        <fullName evidence="5">Pyrrolo-quinoline quinone repeat domain-containing protein</fullName>
    </recommendedName>
</protein>
<dbReference type="InterPro" id="IPR019775">
    <property type="entry name" value="WD40_repeat_CS"/>
</dbReference>
<evidence type="ECO:0000313" key="7">
    <source>
        <dbReference type="Proteomes" id="UP000322899"/>
    </source>
</evidence>
<dbReference type="Gene3D" id="2.130.10.10">
    <property type="entry name" value="YVTN repeat-like/Quinoprotein amine dehydrogenase"/>
    <property type="match status" value="1"/>
</dbReference>
<keyword evidence="2" id="KW-0677">Repeat</keyword>
<evidence type="ECO:0000256" key="3">
    <source>
        <dbReference type="PROSITE-ProRule" id="PRU00221"/>
    </source>
</evidence>
<dbReference type="PROSITE" id="PS50082">
    <property type="entry name" value="WD_REPEATS_2"/>
    <property type="match status" value="1"/>
</dbReference>
<organism evidence="6 7">
    <name type="scientific">Cafeteria roenbergensis</name>
    <name type="common">Marine flagellate</name>
    <dbReference type="NCBI Taxonomy" id="33653"/>
    <lineage>
        <taxon>Eukaryota</taxon>
        <taxon>Sar</taxon>
        <taxon>Stramenopiles</taxon>
        <taxon>Bigyra</taxon>
        <taxon>Opalozoa</taxon>
        <taxon>Bicosoecida</taxon>
        <taxon>Cafeteriaceae</taxon>
        <taxon>Cafeteria</taxon>
    </lineage>
</organism>